<dbReference type="Proteomes" id="UP001615550">
    <property type="component" value="Unassembled WGS sequence"/>
</dbReference>
<dbReference type="PANTHER" id="PTHR43795">
    <property type="entry name" value="BIFUNCTIONAL ASPARTATE AMINOTRANSFERASE AND GLUTAMATE/ASPARTATE-PREPHENATE AMINOTRANSFERASE-RELATED"/>
    <property type="match status" value="1"/>
</dbReference>
<keyword evidence="4" id="KW-0808">Transferase</keyword>
<dbReference type="InterPro" id="IPR050478">
    <property type="entry name" value="Ethylene_sulfur-biosynth"/>
</dbReference>
<proteinExistence type="inferred from homology"/>
<dbReference type="Gene3D" id="3.40.640.10">
    <property type="entry name" value="Type I PLP-dependent aspartate aminotransferase-like (Major domain)"/>
    <property type="match status" value="1"/>
</dbReference>
<dbReference type="RefSeq" id="WP_400187963.1">
    <property type="nucleotide sequence ID" value="NZ_JBGORX010000004.1"/>
</dbReference>
<comment type="caution">
    <text evidence="4">The sequence shown here is derived from an EMBL/GenBank/DDBJ whole genome shotgun (WGS) entry which is preliminary data.</text>
</comment>
<dbReference type="CDD" id="cd00609">
    <property type="entry name" value="AAT_like"/>
    <property type="match status" value="1"/>
</dbReference>
<dbReference type="Gene3D" id="3.90.1150.10">
    <property type="entry name" value="Aspartate Aminotransferase, domain 1"/>
    <property type="match status" value="1"/>
</dbReference>
<evidence type="ECO:0000256" key="1">
    <source>
        <dbReference type="ARBA" id="ARBA00006312"/>
    </source>
</evidence>
<keyword evidence="4" id="KW-0032">Aminotransferase</keyword>
<dbReference type="InterPro" id="IPR015424">
    <property type="entry name" value="PyrdxlP-dep_Trfase"/>
</dbReference>
<dbReference type="GO" id="GO:0008483">
    <property type="term" value="F:transaminase activity"/>
    <property type="evidence" value="ECO:0007669"/>
    <property type="project" value="UniProtKB-KW"/>
</dbReference>
<dbReference type="SUPFAM" id="SSF53383">
    <property type="entry name" value="PLP-dependent transferases"/>
    <property type="match status" value="1"/>
</dbReference>
<evidence type="ECO:0000313" key="5">
    <source>
        <dbReference type="Proteomes" id="UP001615550"/>
    </source>
</evidence>
<sequence length="529" mass="59422">MLKAIFLKTVATVFKFNRVIFLLCVPVMASANAYEPLIYMRPNETPMFTELYQRYGLLNPPALHVYDSAVYLGQPGEKKLLIPSSETFFNDVDQTLRVYHSRVGNQGLFLDPNEKNYVFCPSNGSLQIIFALVYAISTAEPQKHFLFVEKIPFYSFHEHAVTYRAYPNARFQGFNDPSEVKPKPDETVVEFVTSPNNPDGTFRKPYTQANIIIADFVFASPSYGSDGSGYIKENIAWITKAKSEGKHVLAFNSVSKALGKPGYRLGYMWFPMSDTYAASIFHDFFSYVWKLTVGESTPGVAEALNLMSALATLPDAGQALRRDAFNTIVKRHQIVKEELLKRYPGTEVMSIEGSPTFFAKLNNPDTQKMAAATVLLKDINVAVDNGNSMGENDNFIRINLCGYSGDLAEFLNRLANSKKYNAKDLLVSSATHCSHKTIHSSENPSYVVNPNDCDIEVDAKDADVEIILPQFINYQNSNLISIKKMDATNHSVTVKTNKLINALKGKNEQVRMQWTQPFFRNGQWQTVSP</sequence>
<comment type="similarity">
    <text evidence="1">Belongs to the alliinase family.</text>
</comment>
<dbReference type="Pfam" id="PF04864">
    <property type="entry name" value="Alliinase_C"/>
    <property type="match status" value="1"/>
</dbReference>
<name>A0ABW8D8U3_9GAMM</name>
<dbReference type="PANTHER" id="PTHR43795:SF20">
    <property type="entry name" value="TRYPTOPHAN AMINOTRANSFERASE-RELATED PROTEIN 3"/>
    <property type="match status" value="1"/>
</dbReference>
<dbReference type="InterPro" id="IPR015422">
    <property type="entry name" value="PyrdxlP-dep_Trfase_small"/>
</dbReference>
<keyword evidence="2" id="KW-0663">Pyridoxal phosphate</keyword>
<dbReference type="EMBL" id="JBGORX010000004">
    <property type="protein sequence ID" value="MFJ1269138.1"/>
    <property type="molecule type" value="Genomic_DNA"/>
</dbReference>
<feature type="domain" description="Alliinase C-terminal" evidence="3">
    <location>
        <begin position="91"/>
        <end position="416"/>
    </location>
</feature>
<reference evidence="4 5" key="1">
    <citation type="submission" date="2024-08" db="EMBL/GenBank/DDBJ databases">
        <title>Draft Genome Sequence of Legionella lytica strain DSB2004, Isolated From a Fire Sprinkler System.</title>
        <authorList>
            <person name="Everhart A.D."/>
            <person name="Kidane D.T."/>
            <person name="Farone A.L."/>
            <person name="Farone M.B."/>
        </authorList>
    </citation>
    <scope>NUCLEOTIDE SEQUENCE [LARGE SCALE GENOMIC DNA]</scope>
    <source>
        <strain evidence="4 5">DSB2004</strain>
    </source>
</reference>
<protein>
    <submittedName>
        <fullName evidence="4">Pyridoxal phosphate-dependent aminotransferase</fullName>
    </submittedName>
</protein>
<dbReference type="InterPro" id="IPR006948">
    <property type="entry name" value="Alliinase_C"/>
</dbReference>
<accession>A0ABW8D8U3</accession>
<keyword evidence="5" id="KW-1185">Reference proteome</keyword>
<dbReference type="InterPro" id="IPR015421">
    <property type="entry name" value="PyrdxlP-dep_Trfase_major"/>
</dbReference>
<gene>
    <name evidence="4" type="ORF">ACD661_11255</name>
</gene>
<evidence type="ECO:0000259" key="3">
    <source>
        <dbReference type="Pfam" id="PF04864"/>
    </source>
</evidence>
<organism evidence="4 5">
    <name type="scientific">Legionella lytica</name>
    <dbReference type="NCBI Taxonomy" id="96232"/>
    <lineage>
        <taxon>Bacteria</taxon>
        <taxon>Pseudomonadati</taxon>
        <taxon>Pseudomonadota</taxon>
        <taxon>Gammaproteobacteria</taxon>
        <taxon>Legionellales</taxon>
        <taxon>Legionellaceae</taxon>
        <taxon>Legionella</taxon>
    </lineage>
</organism>
<evidence type="ECO:0000313" key="4">
    <source>
        <dbReference type="EMBL" id="MFJ1269138.1"/>
    </source>
</evidence>
<evidence type="ECO:0000256" key="2">
    <source>
        <dbReference type="ARBA" id="ARBA00022898"/>
    </source>
</evidence>